<name>A0A1M5N108_9FLAO</name>
<sequence length="144" mass="17022">MNKEINILTIVELEKWLKDNCYPMNSYCINGNIIHEGFGLEKNGGLFQWFYTERGDKRILEYFSTEKEAVQYALNKIILDEHANRNFIGMYKSKEEAERVLKELRNRKIEYWSDIIPYGGIDDMRTRIFVIGCGIKKAQDLINK</sequence>
<dbReference type="RefSeq" id="WP_084732647.1">
    <property type="nucleotide sequence ID" value="NZ_FQWL01000004.1"/>
</dbReference>
<dbReference type="Proteomes" id="UP000184532">
    <property type="component" value="Unassembled WGS sequence"/>
</dbReference>
<proteinExistence type="predicted"/>
<evidence type="ECO:0000313" key="1">
    <source>
        <dbReference type="EMBL" id="SHG83244.1"/>
    </source>
</evidence>
<protein>
    <submittedName>
        <fullName evidence="1">Uncharacterized protein</fullName>
    </submittedName>
</protein>
<dbReference type="EMBL" id="FQWL01000004">
    <property type="protein sequence ID" value="SHG83244.1"/>
    <property type="molecule type" value="Genomic_DNA"/>
</dbReference>
<dbReference type="STRING" id="570519.SAMN04488116_2602"/>
<accession>A0A1M5N108</accession>
<dbReference type="AlphaFoldDB" id="A0A1M5N108"/>
<dbReference type="OrthoDB" id="1144350at2"/>
<reference evidence="2" key="1">
    <citation type="submission" date="2016-11" db="EMBL/GenBank/DDBJ databases">
        <authorList>
            <person name="Varghese N."/>
            <person name="Submissions S."/>
        </authorList>
    </citation>
    <scope>NUCLEOTIDE SEQUENCE [LARGE SCALE GENOMIC DNA]</scope>
    <source>
        <strain evidence="2">DSM 22638</strain>
    </source>
</reference>
<keyword evidence="2" id="KW-1185">Reference proteome</keyword>
<gene>
    <name evidence="1" type="ORF">SAMN04488116_2602</name>
</gene>
<organism evidence="1 2">
    <name type="scientific">Flagellimonas flava</name>
    <dbReference type="NCBI Taxonomy" id="570519"/>
    <lineage>
        <taxon>Bacteria</taxon>
        <taxon>Pseudomonadati</taxon>
        <taxon>Bacteroidota</taxon>
        <taxon>Flavobacteriia</taxon>
        <taxon>Flavobacteriales</taxon>
        <taxon>Flavobacteriaceae</taxon>
        <taxon>Flagellimonas</taxon>
    </lineage>
</organism>
<evidence type="ECO:0000313" key="2">
    <source>
        <dbReference type="Proteomes" id="UP000184532"/>
    </source>
</evidence>